<evidence type="ECO:0000313" key="2">
    <source>
        <dbReference type="EMBL" id="KAG8468915.1"/>
    </source>
</evidence>
<comment type="caution">
    <text evidence="2">The sequence shown here is derived from an EMBL/GenBank/DDBJ whole genome shotgun (WGS) entry which is preliminary data.</text>
</comment>
<dbReference type="EMBL" id="JAGTXO010000003">
    <property type="protein sequence ID" value="KAG8468915.1"/>
    <property type="molecule type" value="Genomic_DNA"/>
</dbReference>
<keyword evidence="3" id="KW-1185">Reference proteome</keyword>
<dbReference type="AlphaFoldDB" id="A0A8J5XVW6"/>
<dbReference type="PROSITE" id="PS51257">
    <property type="entry name" value="PROKAR_LIPOPROTEIN"/>
    <property type="match status" value="1"/>
</dbReference>
<dbReference type="OrthoDB" id="10549516at2759"/>
<gene>
    <name evidence="2" type="ORF">KFE25_007433</name>
</gene>
<name>A0A8J5XVW6_DIALT</name>
<evidence type="ECO:0000313" key="3">
    <source>
        <dbReference type="Proteomes" id="UP000751190"/>
    </source>
</evidence>
<evidence type="ECO:0000256" key="1">
    <source>
        <dbReference type="SAM" id="MobiDB-lite"/>
    </source>
</evidence>
<proteinExistence type="predicted"/>
<feature type="region of interest" description="Disordered" evidence="1">
    <location>
        <begin position="139"/>
        <end position="173"/>
    </location>
</feature>
<reference evidence="2" key="1">
    <citation type="submission" date="2021-05" db="EMBL/GenBank/DDBJ databases">
        <title>The genome of the haptophyte Pavlova lutheri (Diacronema luteri, Pavlovales) - a model for lipid biosynthesis in eukaryotic algae.</title>
        <authorList>
            <person name="Hulatt C.J."/>
            <person name="Posewitz M.C."/>
        </authorList>
    </citation>
    <scope>NUCLEOTIDE SEQUENCE</scope>
    <source>
        <strain evidence="2">NIVA-4/92</strain>
    </source>
</reference>
<protein>
    <submittedName>
        <fullName evidence="2">Uncharacterized protein</fullName>
    </submittedName>
</protein>
<feature type="compositionally biased region" description="Basic residues" evidence="1">
    <location>
        <begin position="150"/>
        <end position="162"/>
    </location>
</feature>
<feature type="compositionally biased region" description="Basic and acidic residues" evidence="1">
    <location>
        <begin position="163"/>
        <end position="173"/>
    </location>
</feature>
<organism evidence="2 3">
    <name type="scientific">Diacronema lutheri</name>
    <name type="common">Unicellular marine alga</name>
    <name type="synonym">Monochrysis lutheri</name>
    <dbReference type="NCBI Taxonomy" id="2081491"/>
    <lineage>
        <taxon>Eukaryota</taxon>
        <taxon>Haptista</taxon>
        <taxon>Haptophyta</taxon>
        <taxon>Pavlovophyceae</taxon>
        <taxon>Pavlovales</taxon>
        <taxon>Pavlovaceae</taxon>
        <taxon>Diacronema</taxon>
    </lineage>
</organism>
<accession>A0A8J5XVW6</accession>
<dbReference type="Proteomes" id="UP000751190">
    <property type="component" value="Unassembled WGS sequence"/>
</dbReference>
<sequence length="173" mass="17847">MVATRHHRLPFFADLTSPTTPAVTAGLVGCVTPIAIGPMLSPLSSCRVNKRERVLEQRVAILKQRLAHALHEVEALKSRMRADSDAGTVDARLAVTPSEEALGADLPVPVAAGLPAGHGAAVDAGANPLQPHAGVRLATTGAPGAEAARPLRKRGGRGRGGKGKKEGENMADL</sequence>